<dbReference type="EMBL" id="CAVNYO010000444">
    <property type="protein sequence ID" value="CAK5281254.1"/>
    <property type="molecule type" value="Genomic_DNA"/>
</dbReference>
<dbReference type="GO" id="GO:0006508">
    <property type="term" value="P:proteolysis"/>
    <property type="evidence" value="ECO:0007669"/>
    <property type="project" value="UniProtKB-KW"/>
</dbReference>
<feature type="non-terminal residue" evidence="13">
    <location>
        <position position="753"/>
    </location>
</feature>
<evidence type="ECO:0000313" key="14">
    <source>
        <dbReference type="Proteomes" id="UP001295794"/>
    </source>
</evidence>
<feature type="domain" description="C5a peptidase/Subtilisin-like protease SBT2-like Fn3-like" evidence="12">
    <location>
        <begin position="608"/>
        <end position="709"/>
    </location>
</feature>
<dbReference type="PANTHER" id="PTHR43806:SF66">
    <property type="entry name" value="SERIN ENDOPEPTIDASE"/>
    <property type="match status" value="1"/>
</dbReference>
<accession>A0AAD2HUD1</accession>
<dbReference type="PANTHER" id="PTHR43806">
    <property type="entry name" value="PEPTIDASE S8"/>
    <property type="match status" value="1"/>
</dbReference>
<dbReference type="SUPFAM" id="SSF52743">
    <property type="entry name" value="Subtilisin-like"/>
    <property type="match status" value="1"/>
</dbReference>
<dbReference type="PROSITE" id="PS51892">
    <property type="entry name" value="SUBTILASE"/>
    <property type="match status" value="1"/>
</dbReference>
<feature type="active site" description="Charge relay system" evidence="7 8">
    <location>
        <position position="530"/>
    </location>
</feature>
<evidence type="ECO:0000256" key="8">
    <source>
        <dbReference type="PROSITE-ProRule" id="PRU01240"/>
    </source>
</evidence>
<keyword evidence="5 8" id="KW-0378">Hydrolase</keyword>
<evidence type="ECO:0000256" key="7">
    <source>
        <dbReference type="PIRSR" id="PIRSR615500-1"/>
    </source>
</evidence>
<evidence type="ECO:0000256" key="9">
    <source>
        <dbReference type="SAM" id="SignalP"/>
    </source>
</evidence>
<evidence type="ECO:0000256" key="4">
    <source>
        <dbReference type="ARBA" id="ARBA00022729"/>
    </source>
</evidence>
<feature type="domain" description="PA" evidence="11">
    <location>
        <begin position="382"/>
        <end position="453"/>
    </location>
</feature>
<protein>
    <recommendedName>
        <fullName evidence="15">Subtilisin-like protease</fullName>
    </recommendedName>
</protein>
<evidence type="ECO:0000256" key="6">
    <source>
        <dbReference type="ARBA" id="ARBA00022825"/>
    </source>
</evidence>
<feature type="chain" id="PRO_5042097965" description="Subtilisin-like protease" evidence="9">
    <location>
        <begin position="21"/>
        <end position="753"/>
    </location>
</feature>
<gene>
    <name evidence="13" type="ORF">MYCIT1_LOCUS32238</name>
</gene>
<reference evidence="13" key="1">
    <citation type="submission" date="2023-11" db="EMBL/GenBank/DDBJ databases">
        <authorList>
            <person name="De Vega J J."/>
            <person name="De Vega J J."/>
        </authorList>
    </citation>
    <scope>NUCLEOTIDE SEQUENCE</scope>
</reference>
<feature type="signal peptide" evidence="9">
    <location>
        <begin position="1"/>
        <end position="20"/>
    </location>
</feature>
<dbReference type="PROSITE" id="PS00137">
    <property type="entry name" value="SUBTILASE_HIS"/>
    <property type="match status" value="1"/>
</dbReference>
<dbReference type="InterPro" id="IPR034187">
    <property type="entry name" value="Peptidases_S8_5"/>
</dbReference>
<name>A0AAD2HUD1_9AGAR</name>
<dbReference type="InterPro" id="IPR000209">
    <property type="entry name" value="Peptidase_S8/S53_dom"/>
</dbReference>
<evidence type="ECO:0000259" key="12">
    <source>
        <dbReference type="Pfam" id="PF06280"/>
    </source>
</evidence>
<dbReference type="CDD" id="cd02124">
    <property type="entry name" value="PA_PoS1_like"/>
    <property type="match status" value="1"/>
</dbReference>
<evidence type="ECO:0000259" key="10">
    <source>
        <dbReference type="Pfam" id="PF00082"/>
    </source>
</evidence>
<feature type="active site" description="Charge relay system" evidence="7 8">
    <location>
        <position position="219"/>
    </location>
</feature>
<keyword evidence="2" id="KW-0964">Secreted</keyword>
<dbReference type="Proteomes" id="UP001295794">
    <property type="component" value="Unassembled WGS sequence"/>
</dbReference>
<keyword evidence="3 8" id="KW-0645">Protease</keyword>
<dbReference type="Gene3D" id="3.50.30.30">
    <property type="match status" value="1"/>
</dbReference>
<dbReference type="InterPro" id="IPR036852">
    <property type="entry name" value="Peptidase_S8/S53_dom_sf"/>
</dbReference>
<evidence type="ECO:0008006" key="15">
    <source>
        <dbReference type="Google" id="ProtNLM"/>
    </source>
</evidence>
<dbReference type="InterPro" id="IPR003137">
    <property type="entry name" value="PA_domain"/>
</dbReference>
<dbReference type="GO" id="GO:0005615">
    <property type="term" value="C:extracellular space"/>
    <property type="evidence" value="ECO:0007669"/>
    <property type="project" value="TreeGrafter"/>
</dbReference>
<keyword evidence="4 9" id="KW-0732">Signal</keyword>
<evidence type="ECO:0000256" key="1">
    <source>
        <dbReference type="ARBA" id="ARBA00011073"/>
    </source>
</evidence>
<keyword evidence="6 8" id="KW-0720">Serine protease</keyword>
<evidence type="ECO:0000256" key="2">
    <source>
        <dbReference type="ARBA" id="ARBA00022512"/>
    </source>
</evidence>
<dbReference type="GO" id="GO:0016020">
    <property type="term" value="C:membrane"/>
    <property type="evidence" value="ECO:0007669"/>
    <property type="project" value="InterPro"/>
</dbReference>
<dbReference type="InterPro" id="IPR010435">
    <property type="entry name" value="C5a/SBT2-like_Fn3"/>
</dbReference>
<dbReference type="InterPro" id="IPR050131">
    <property type="entry name" value="Peptidase_S8_subtilisin-like"/>
</dbReference>
<evidence type="ECO:0000259" key="11">
    <source>
        <dbReference type="Pfam" id="PF02225"/>
    </source>
</evidence>
<evidence type="ECO:0000256" key="3">
    <source>
        <dbReference type="ARBA" id="ARBA00022670"/>
    </source>
</evidence>
<organism evidence="13 14">
    <name type="scientific">Mycena citricolor</name>
    <dbReference type="NCBI Taxonomy" id="2018698"/>
    <lineage>
        <taxon>Eukaryota</taxon>
        <taxon>Fungi</taxon>
        <taxon>Dikarya</taxon>
        <taxon>Basidiomycota</taxon>
        <taxon>Agaricomycotina</taxon>
        <taxon>Agaricomycetes</taxon>
        <taxon>Agaricomycetidae</taxon>
        <taxon>Agaricales</taxon>
        <taxon>Marasmiineae</taxon>
        <taxon>Mycenaceae</taxon>
        <taxon>Mycena</taxon>
    </lineage>
</organism>
<dbReference type="PROSITE" id="PS00136">
    <property type="entry name" value="SUBTILASE_ASP"/>
    <property type="match status" value="1"/>
</dbReference>
<dbReference type="Pfam" id="PF00082">
    <property type="entry name" value="Peptidase_S8"/>
    <property type="match status" value="1"/>
</dbReference>
<comment type="similarity">
    <text evidence="1 8">Belongs to the peptidase S8 family.</text>
</comment>
<dbReference type="AlphaFoldDB" id="A0AAD2HUD1"/>
<proteinExistence type="inferred from homology"/>
<dbReference type="Pfam" id="PF06280">
    <property type="entry name" value="fn3_5"/>
    <property type="match status" value="1"/>
</dbReference>
<keyword evidence="14" id="KW-1185">Reference proteome</keyword>
<dbReference type="GO" id="GO:0004252">
    <property type="term" value="F:serine-type endopeptidase activity"/>
    <property type="evidence" value="ECO:0007669"/>
    <property type="project" value="UniProtKB-UniRule"/>
</dbReference>
<feature type="domain" description="Peptidase S8/S53" evidence="10">
    <location>
        <begin position="160"/>
        <end position="587"/>
    </location>
</feature>
<sequence length="753" mass="77898">MKLPLTASLLLCAAATAAQAAKFSLADVQRVTNVAGASVGNKFIVEVSDAANIPTKRDGETAHQLLYRTLEERKISYDVHDEFNVPGIFVGASLTLTDSKDVANLLGAPGVLFIHPVRTYSRPVPVASKKASPGDAGLPDPESTHIDTGVSKLHAQGIFGKGVKIGILDTGVDYTHPFLGPGFGPGHKIAGGYDFVGDAYTGSNTPVPDPDPLDQCAGHGTHVAGIIGANPGNPFNISGVAYEASIYAYRIFGCTGVVQDPVIIQALLMGYNAGMDILTMSLGGPDGWTEGAASVVSSRISSAGRIVTIAAGNDGASGSWYTSSPGNSITSISVASSENTLLPLQTLQVTGVTHAPIVYFDSLPLPVTGTRPLYVISNDTTVVDDACNPLPASTPDLSKFVVLVRRGTCNFVVKLANIAAFGGNVSIIYDNGNGFAPITVGNFQAVFIQAADGVFLAQQHAAGVPIQVSFPQVGGSVNFPDPTGGLVSTFTSYGPSNDLFFKPAITAPGGSILSTWPVPLGSWQLDSGTSMATPFLAGSSALLLAYKGKNAAVAKNARTLFQSTASPIGTTKDDSGPLQTVTQQGAGLIQVFDALFTQTTITPTELLLNDTAHFAGPIPIYVTNNGKTEKDYTLSHVPAGTALTVDSTDIFPSLGPVPLSTAYASVSFNTHSTFTLKPGKTKKIIATITPPNGVDAKTFPVYSGFIYATSGAERVHATYLGLAASLRDAAVLDNTDLIFGVGLPALIDTAGNF</sequence>
<dbReference type="PRINTS" id="PR00723">
    <property type="entry name" value="SUBTILISIN"/>
</dbReference>
<keyword evidence="2" id="KW-0134">Cell wall</keyword>
<comment type="caution">
    <text evidence="13">The sequence shown here is derived from an EMBL/GenBank/DDBJ whole genome shotgun (WGS) entry which is preliminary data.</text>
</comment>
<dbReference type="InterPro" id="IPR023827">
    <property type="entry name" value="Peptidase_S8_Asp-AS"/>
</dbReference>
<evidence type="ECO:0000313" key="13">
    <source>
        <dbReference type="EMBL" id="CAK5281254.1"/>
    </source>
</evidence>
<dbReference type="Pfam" id="PF02225">
    <property type="entry name" value="PA"/>
    <property type="match status" value="1"/>
</dbReference>
<dbReference type="Gene3D" id="3.40.50.200">
    <property type="entry name" value="Peptidase S8/S53 domain"/>
    <property type="match status" value="1"/>
</dbReference>
<evidence type="ECO:0000256" key="5">
    <source>
        <dbReference type="ARBA" id="ARBA00022801"/>
    </source>
</evidence>
<dbReference type="InterPro" id="IPR015500">
    <property type="entry name" value="Peptidase_S8_subtilisin-rel"/>
</dbReference>
<dbReference type="InterPro" id="IPR022398">
    <property type="entry name" value="Peptidase_S8_His-AS"/>
</dbReference>
<feature type="active site" description="Charge relay system" evidence="7 8">
    <location>
        <position position="169"/>
    </location>
</feature>
<dbReference type="CDD" id="cd07489">
    <property type="entry name" value="Peptidases_S8_5"/>
    <property type="match status" value="1"/>
</dbReference>